<evidence type="ECO:0000256" key="3">
    <source>
        <dbReference type="ARBA" id="ARBA00022723"/>
    </source>
</evidence>
<feature type="signal peptide" evidence="6">
    <location>
        <begin position="1"/>
        <end position="23"/>
    </location>
</feature>
<dbReference type="PRINTS" id="PR00690">
    <property type="entry name" value="ADHESNFAMILY"/>
</dbReference>
<evidence type="ECO:0000256" key="5">
    <source>
        <dbReference type="RuleBase" id="RU003512"/>
    </source>
</evidence>
<keyword evidence="3" id="KW-0479">Metal-binding</keyword>
<feature type="chain" id="PRO_5046251444" evidence="6">
    <location>
        <begin position="24"/>
        <end position="315"/>
    </location>
</feature>
<dbReference type="Pfam" id="PF01297">
    <property type="entry name" value="ZnuA"/>
    <property type="match status" value="1"/>
</dbReference>
<dbReference type="InterPro" id="IPR006128">
    <property type="entry name" value="Lipoprotein_PsaA-like"/>
</dbReference>
<proteinExistence type="inferred from homology"/>
<dbReference type="PRINTS" id="PR00691">
    <property type="entry name" value="ADHESINB"/>
</dbReference>
<sequence length="315" mass="33671">MKMNRIAALASAALLAVGMTGCSQTPKASSASGSAAAKELNIVATTGYLADAIANIAPKAKVTTLVAPGGDPHTQELTTADIEKVDAADLVVWTSHDMEHKMMKQLDNLGDRSLPAAEAIPEKDLLPWEEDGKVSGHDPHVWNSPVIWKYAVNAIASKLSSIDSANKDTYEKNAKEYTAKIDSAFDKAKKVFDSIPAEKRVLVTGHDAFNYLGKAFGLEIHATDFVSSESQMSASQLDELASMIAKKNVHVVFQDNLKNPEIIKHLQESVAAKGGKVEVSDQVLYADTLGEEAPVNTYLGAFEHNAKAIAAALTK</sequence>
<dbReference type="Proteomes" id="UP001215216">
    <property type="component" value="Chromosome"/>
</dbReference>
<dbReference type="RefSeq" id="WP_278012314.1">
    <property type="nucleotide sequence ID" value="NZ_CP121208.1"/>
</dbReference>
<evidence type="ECO:0000256" key="2">
    <source>
        <dbReference type="ARBA" id="ARBA00022448"/>
    </source>
</evidence>
<comment type="similarity">
    <text evidence="5">Belongs to the bacterial solute-binding protein 9 family.</text>
</comment>
<evidence type="ECO:0000256" key="1">
    <source>
        <dbReference type="ARBA" id="ARBA00004196"/>
    </source>
</evidence>
<name>A0ABY8FZA6_9ACTO</name>
<comment type="subcellular location">
    <subcellularLocation>
        <location evidence="1">Cell envelope</location>
    </subcellularLocation>
</comment>
<dbReference type="Gene3D" id="3.40.50.1980">
    <property type="entry name" value="Nitrogenase molybdenum iron protein domain"/>
    <property type="match status" value="2"/>
</dbReference>
<dbReference type="InterPro" id="IPR006127">
    <property type="entry name" value="ZnuA-like"/>
</dbReference>
<evidence type="ECO:0000313" key="7">
    <source>
        <dbReference type="EMBL" id="WFM82888.1"/>
    </source>
</evidence>
<dbReference type="InterPro" id="IPR006129">
    <property type="entry name" value="AdhesinB"/>
</dbReference>
<dbReference type="PROSITE" id="PS51257">
    <property type="entry name" value="PROKAR_LIPOPROTEIN"/>
    <property type="match status" value="1"/>
</dbReference>
<dbReference type="PANTHER" id="PTHR42953">
    <property type="entry name" value="HIGH-AFFINITY ZINC UPTAKE SYSTEM PROTEIN ZNUA-RELATED"/>
    <property type="match status" value="1"/>
</dbReference>
<evidence type="ECO:0000313" key="8">
    <source>
        <dbReference type="Proteomes" id="UP001215216"/>
    </source>
</evidence>
<dbReference type="EMBL" id="CP121208">
    <property type="protein sequence ID" value="WFM82888.1"/>
    <property type="molecule type" value="Genomic_DNA"/>
</dbReference>
<evidence type="ECO:0000256" key="4">
    <source>
        <dbReference type="ARBA" id="ARBA00022729"/>
    </source>
</evidence>
<dbReference type="PANTHER" id="PTHR42953:SF1">
    <property type="entry name" value="METAL-BINDING PROTEIN HI_0362-RELATED"/>
    <property type="match status" value="1"/>
</dbReference>
<evidence type="ECO:0000256" key="6">
    <source>
        <dbReference type="SAM" id="SignalP"/>
    </source>
</evidence>
<reference evidence="7 8" key="1">
    <citation type="submission" date="2023-03" db="EMBL/GenBank/DDBJ databases">
        <title>Complete genome of Arcanobacterium canis strain DSM 25104 isolated in 2010 from a canine otitis externa in Germany.</title>
        <authorList>
            <person name="Borowiak M."/>
            <person name="Kreitlow A."/>
            <person name="Malorny B."/>
            <person name="Laemmler C."/>
            <person name="Prenger-Berninghoff E."/>
            <person name="Ploetz M."/>
            <person name="Abdulmawjood A."/>
        </authorList>
    </citation>
    <scope>NUCLEOTIDE SEQUENCE [LARGE SCALE GENOMIC DNA]</scope>
    <source>
        <strain evidence="7 8">DSM 25104</strain>
    </source>
</reference>
<keyword evidence="2 5" id="KW-0813">Transport</keyword>
<gene>
    <name evidence="7" type="ORF">P7079_05645</name>
</gene>
<keyword evidence="8" id="KW-1185">Reference proteome</keyword>
<protein>
    <submittedName>
        <fullName evidence="7">Metal ABC transporter substrate-binding protein</fullName>
    </submittedName>
</protein>
<dbReference type="SUPFAM" id="SSF53807">
    <property type="entry name" value="Helical backbone' metal receptor"/>
    <property type="match status" value="1"/>
</dbReference>
<accession>A0ABY8FZA6</accession>
<organism evidence="7 8">
    <name type="scientific">Arcanobacterium canis</name>
    <dbReference type="NCBI Taxonomy" id="999183"/>
    <lineage>
        <taxon>Bacteria</taxon>
        <taxon>Bacillati</taxon>
        <taxon>Actinomycetota</taxon>
        <taxon>Actinomycetes</taxon>
        <taxon>Actinomycetales</taxon>
        <taxon>Actinomycetaceae</taxon>
        <taxon>Arcanobacterium</taxon>
    </lineage>
</organism>
<keyword evidence="4 6" id="KW-0732">Signal</keyword>
<dbReference type="InterPro" id="IPR050492">
    <property type="entry name" value="Bact_metal-bind_prot9"/>
</dbReference>